<name>A0A848M3J0_PAELE</name>
<dbReference type="InterPro" id="IPR004474">
    <property type="entry name" value="LytR_CpsA_psr"/>
</dbReference>
<dbReference type="AlphaFoldDB" id="A0A848M3J0"/>
<feature type="domain" description="Cell envelope-related transcriptional attenuator" evidence="4">
    <location>
        <begin position="101"/>
        <end position="267"/>
    </location>
</feature>
<feature type="region of interest" description="Disordered" evidence="2">
    <location>
        <begin position="1"/>
        <end position="24"/>
    </location>
</feature>
<protein>
    <submittedName>
        <fullName evidence="5">LCP family protein</fullName>
    </submittedName>
</protein>
<evidence type="ECO:0000256" key="2">
    <source>
        <dbReference type="SAM" id="MobiDB-lite"/>
    </source>
</evidence>
<comment type="similarity">
    <text evidence="1">Belongs to the LytR/CpsA/Psr (LCP) family.</text>
</comment>
<evidence type="ECO:0000259" key="4">
    <source>
        <dbReference type="Pfam" id="PF03816"/>
    </source>
</evidence>
<dbReference type="EMBL" id="JABBPN010000002">
    <property type="protein sequence ID" value="NMO94801.1"/>
    <property type="molecule type" value="Genomic_DNA"/>
</dbReference>
<dbReference type="PANTHER" id="PTHR33392:SF6">
    <property type="entry name" value="POLYISOPRENYL-TEICHOIC ACID--PEPTIDOGLYCAN TEICHOIC ACID TRANSFERASE TAGU"/>
    <property type="match status" value="1"/>
</dbReference>
<accession>A0A848M3J0</accession>
<sequence length="362" mass="40468">MSTGNTGLPPRANPGGQRKKTPVKKKKSPMALFFKWLLILVILAILGAAVYVGTLYLKAEDTVLNTGVDKAVPPEQSAEVKPLTMLILGTDYRPQHQTHLTDVVMVVSMNPETNTATLVSLPRDSSLQLQGYRNDRKLNSFYPTFKNLEKKGGSSAEEEMKTMLSKYLDVPIDYVTVLNFQGFRDVVDALGGVDVNVKYNMCHRDSQDGTDINLTAGPQELDGSKALDYVRYRKSMNCEPKTQESNDFDRNARQSEVLHSLIDRMKSFGGAVKSYKVLEAVSDNMKTDLENDQMKNMIKAYYDVNKENVNFVPITGEWRSPFVYINESELQQAKQALKDELEGRHTVEPQAAAENADSVSQP</sequence>
<dbReference type="Pfam" id="PF03816">
    <property type="entry name" value="LytR_cpsA_psr"/>
    <property type="match status" value="1"/>
</dbReference>
<dbReference type="Proteomes" id="UP000565468">
    <property type="component" value="Unassembled WGS sequence"/>
</dbReference>
<dbReference type="PANTHER" id="PTHR33392">
    <property type="entry name" value="POLYISOPRENYL-TEICHOIC ACID--PEPTIDOGLYCAN TEICHOIC ACID TRANSFERASE TAGU"/>
    <property type="match status" value="1"/>
</dbReference>
<feature type="region of interest" description="Disordered" evidence="2">
    <location>
        <begin position="340"/>
        <end position="362"/>
    </location>
</feature>
<keyword evidence="3" id="KW-0472">Membrane</keyword>
<evidence type="ECO:0000256" key="3">
    <source>
        <dbReference type="SAM" id="Phobius"/>
    </source>
</evidence>
<comment type="caution">
    <text evidence="5">The sequence shown here is derived from an EMBL/GenBank/DDBJ whole genome shotgun (WGS) entry which is preliminary data.</text>
</comment>
<organism evidence="5 6">
    <name type="scientific">Paenibacillus lemnae</name>
    <dbReference type="NCBI Taxonomy" id="1330551"/>
    <lineage>
        <taxon>Bacteria</taxon>
        <taxon>Bacillati</taxon>
        <taxon>Bacillota</taxon>
        <taxon>Bacilli</taxon>
        <taxon>Bacillales</taxon>
        <taxon>Paenibacillaceae</taxon>
        <taxon>Paenibacillus</taxon>
    </lineage>
</organism>
<feature type="transmembrane region" description="Helical" evidence="3">
    <location>
        <begin position="33"/>
        <end position="57"/>
    </location>
</feature>
<evidence type="ECO:0000256" key="1">
    <source>
        <dbReference type="ARBA" id="ARBA00006068"/>
    </source>
</evidence>
<keyword evidence="3" id="KW-0812">Transmembrane</keyword>
<reference evidence="5 6" key="1">
    <citation type="submission" date="2020-04" db="EMBL/GenBank/DDBJ databases">
        <title>Paenibacillus algicola sp. nov., a novel marine bacterium producing alginate lyase.</title>
        <authorList>
            <person name="Huang H."/>
        </authorList>
    </citation>
    <scope>NUCLEOTIDE SEQUENCE [LARGE SCALE GENOMIC DNA]</scope>
    <source>
        <strain evidence="5 6">L7-75</strain>
    </source>
</reference>
<keyword evidence="3" id="KW-1133">Transmembrane helix</keyword>
<keyword evidence="6" id="KW-1185">Reference proteome</keyword>
<evidence type="ECO:0000313" key="5">
    <source>
        <dbReference type="EMBL" id="NMO94801.1"/>
    </source>
</evidence>
<evidence type="ECO:0000313" key="6">
    <source>
        <dbReference type="Proteomes" id="UP000565468"/>
    </source>
</evidence>
<gene>
    <name evidence="5" type="ORF">HII30_03230</name>
</gene>
<dbReference type="Gene3D" id="3.40.630.190">
    <property type="entry name" value="LCP protein"/>
    <property type="match status" value="1"/>
</dbReference>
<dbReference type="RefSeq" id="WP_169503493.1">
    <property type="nucleotide sequence ID" value="NZ_JABBPN010000002.1"/>
</dbReference>
<proteinExistence type="inferred from homology"/>
<dbReference type="NCBIfam" id="TIGR00350">
    <property type="entry name" value="lytR_cpsA_psr"/>
    <property type="match status" value="1"/>
</dbReference>
<dbReference type="InterPro" id="IPR050922">
    <property type="entry name" value="LytR/CpsA/Psr_CW_biosynth"/>
</dbReference>